<proteinExistence type="predicted"/>
<evidence type="ECO:0000259" key="1">
    <source>
        <dbReference type="PROSITE" id="PS50846"/>
    </source>
</evidence>
<protein>
    <submittedName>
        <fullName evidence="2">Heavy metal transporter</fullName>
    </submittedName>
</protein>
<dbReference type="Proteomes" id="UP000262969">
    <property type="component" value="Unassembled WGS sequence"/>
</dbReference>
<reference evidence="2 3" key="1">
    <citation type="journal article" date="2018" name="Nat. Biotechnol.">
        <title>A standardized bacterial taxonomy based on genome phylogeny substantially revises the tree of life.</title>
        <authorList>
            <person name="Parks D.H."/>
            <person name="Chuvochina M."/>
            <person name="Waite D.W."/>
            <person name="Rinke C."/>
            <person name="Skarshewski A."/>
            <person name="Chaumeil P.A."/>
            <person name="Hugenholtz P."/>
        </authorList>
    </citation>
    <scope>NUCLEOTIDE SEQUENCE [LARGE SCALE GENOMIC DNA]</scope>
    <source>
        <strain evidence="2">UBA11728</strain>
    </source>
</reference>
<dbReference type="PROSITE" id="PS50846">
    <property type="entry name" value="HMA_2"/>
    <property type="match status" value="1"/>
</dbReference>
<sequence>MNRVHYDVTGIQNTQMKTQVKNVLEKLEGVQQVNVNLANSTIDVSYNKKTDEESIRNCIEHVGGKIES</sequence>
<dbReference type="AlphaFoldDB" id="A0A3D2X5J6"/>
<dbReference type="Gene3D" id="3.30.70.100">
    <property type="match status" value="1"/>
</dbReference>
<organism evidence="2 3">
    <name type="scientific">Lachnoclostridium phytofermentans</name>
    <dbReference type="NCBI Taxonomy" id="66219"/>
    <lineage>
        <taxon>Bacteria</taxon>
        <taxon>Bacillati</taxon>
        <taxon>Bacillota</taxon>
        <taxon>Clostridia</taxon>
        <taxon>Lachnospirales</taxon>
        <taxon>Lachnospiraceae</taxon>
    </lineage>
</organism>
<dbReference type="SUPFAM" id="SSF55008">
    <property type="entry name" value="HMA, heavy metal-associated domain"/>
    <property type="match status" value="1"/>
</dbReference>
<accession>A0A3D2X5J6</accession>
<dbReference type="EMBL" id="DPVV01000267">
    <property type="protein sequence ID" value="HCL02382.1"/>
    <property type="molecule type" value="Genomic_DNA"/>
</dbReference>
<evidence type="ECO:0000313" key="3">
    <source>
        <dbReference type="Proteomes" id="UP000262969"/>
    </source>
</evidence>
<dbReference type="InterPro" id="IPR036163">
    <property type="entry name" value="HMA_dom_sf"/>
</dbReference>
<dbReference type="GO" id="GO:0046872">
    <property type="term" value="F:metal ion binding"/>
    <property type="evidence" value="ECO:0007669"/>
    <property type="project" value="InterPro"/>
</dbReference>
<evidence type="ECO:0000313" key="2">
    <source>
        <dbReference type="EMBL" id="HCL02382.1"/>
    </source>
</evidence>
<feature type="domain" description="HMA" evidence="1">
    <location>
        <begin position="2"/>
        <end position="67"/>
    </location>
</feature>
<comment type="caution">
    <text evidence="2">The sequence shown here is derived from an EMBL/GenBank/DDBJ whole genome shotgun (WGS) entry which is preliminary data.</text>
</comment>
<dbReference type="InterPro" id="IPR006121">
    <property type="entry name" value="HMA_dom"/>
</dbReference>
<gene>
    <name evidence="2" type="ORF">DHW61_08205</name>
</gene>
<name>A0A3D2X5J6_9FIRM</name>
<dbReference type="Pfam" id="PF00403">
    <property type="entry name" value="HMA"/>
    <property type="match status" value="1"/>
</dbReference>
<dbReference type="CDD" id="cd00371">
    <property type="entry name" value="HMA"/>
    <property type="match status" value="1"/>
</dbReference>